<dbReference type="Gene3D" id="3.40.50.150">
    <property type="entry name" value="Vaccinia Virus protein VP39"/>
    <property type="match status" value="1"/>
</dbReference>
<dbReference type="PANTHER" id="PTHR43591:SF24">
    <property type="entry name" value="2-METHOXY-6-POLYPRENYL-1,4-BENZOQUINOL METHYLASE, MITOCHONDRIAL"/>
    <property type="match status" value="1"/>
</dbReference>
<evidence type="ECO:0000259" key="1">
    <source>
        <dbReference type="Pfam" id="PF13649"/>
    </source>
</evidence>
<dbReference type="SUPFAM" id="SSF53335">
    <property type="entry name" value="S-adenosyl-L-methionine-dependent methyltransferases"/>
    <property type="match status" value="1"/>
</dbReference>
<dbReference type="Pfam" id="PF13649">
    <property type="entry name" value="Methyltransf_25"/>
    <property type="match status" value="1"/>
</dbReference>
<sequence length="280" mass="29467">MNPTTVESTFDEASEAFEALTPLLWGPIGAATARAAGIAPGERVLDACCGTGASALPAAVATGPDGQVHGVDLAERLLERARERAAAEHLAQASFHHGDVLRWRESGLAPAEGYDVVQCALGVFFLPDMTAGTRALRDLLRPGGRLVVTVWERGAIAPAPEVLRRAVLAERPDLSLPFAQDPLRGVDQPGSFATWLAGLGLEHVRVERSPLRVRDAAVPLGDAEVGALWLLVVGSALRRFLHGLDAEAVERVRERFTAEMTAAGGAVDATTLIGVGTVPE</sequence>
<feature type="domain" description="Methyltransferase" evidence="1">
    <location>
        <begin position="44"/>
        <end position="144"/>
    </location>
</feature>
<dbReference type="GO" id="GO:0032259">
    <property type="term" value="P:methylation"/>
    <property type="evidence" value="ECO:0007669"/>
    <property type="project" value="UniProtKB-KW"/>
</dbReference>
<dbReference type="InterPro" id="IPR029063">
    <property type="entry name" value="SAM-dependent_MTases_sf"/>
</dbReference>
<accession>A0A852ZQE1</accession>
<comment type="caution">
    <text evidence="2">The sequence shown here is derived from an EMBL/GenBank/DDBJ whole genome shotgun (WGS) entry which is preliminary data.</text>
</comment>
<reference evidence="2 3" key="1">
    <citation type="submission" date="2020-07" db="EMBL/GenBank/DDBJ databases">
        <title>Sequencing the genomes of 1000 actinobacteria strains.</title>
        <authorList>
            <person name="Klenk H.-P."/>
        </authorList>
    </citation>
    <scope>NUCLEOTIDE SEQUENCE [LARGE SCALE GENOMIC DNA]</scope>
    <source>
        <strain evidence="2 3">DSM 42178</strain>
    </source>
</reference>
<evidence type="ECO:0000313" key="3">
    <source>
        <dbReference type="Proteomes" id="UP000567795"/>
    </source>
</evidence>
<gene>
    <name evidence="2" type="ORF">FHU37_000433</name>
</gene>
<dbReference type="CDD" id="cd02440">
    <property type="entry name" value="AdoMet_MTases"/>
    <property type="match status" value="1"/>
</dbReference>
<dbReference type="PANTHER" id="PTHR43591">
    <property type="entry name" value="METHYLTRANSFERASE"/>
    <property type="match status" value="1"/>
</dbReference>
<evidence type="ECO:0000313" key="2">
    <source>
        <dbReference type="EMBL" id="NYI03490.1"/>
    </source>
</evidence>
<organism evidence="2 3">
    <name type="scientific">Allostreptomyces psammosilenae</name>
    <dbReference type="NCBI Taxonomy" id="1892865"/>
    <lineage>
        <taxon>Bacteria</taxon>
        <taxon>Bacillati</taxon>
        <taxon>Actinomycetota</taxon>
        <taxon>Actinomycetes</taxon>
        <taxon>Kitasatosporales</taxon>
        <taxon>Streptomycetaceae</taxon>
        <taxon>Allostreptomyces</taxon>
    </lineage>
</organism>
<dbReference type="Proteomes" id="UP000567795">
    <property type="component" value="Unassembled WGS sequence"/>
</dbReference>
<dbReference type="EMBL" id="JACBZD010000001">
    <property type="protein sequence ID" value="NYI03490.1"/>
    <property type="molecule type" value="Genomic_DNA"/>
</dbReference>
<name>A0A852ZQE1_9ACTN</name>
<dbReference type="AlphaFoldDB" id="A0A852ZQE1"/>
<protein>
    <submittedName>
        <fullName evidence="2">Ubiquinone/menaquinone biosynthesis C-methylase UbiE</fullName>
    </submittedName>
</protein>
<dbReference type="InterPro" id="IPR041698">
    <property type="entry name" value="Methyltransf_25"/>
</dbReference>
<keyword evidence="2" id="KW-0808">Transferase</keyword>
<keyword evidence="2" id="KW-0830">Ubiquinone</keyword>
<proteinExistence type="predicted"/>
<dbReference type="GO" id="GO:0008168">
    <property type="term" value="F:methyltransferase activity"/>
    <property type="evidence" value="ECO:0007669"/>
    <property type="project" value="UniProtKB-KW"/>
</dbReference>
<keyword evidence="3" id="KW-1185">Reference proteome</keyword>
<dbReference type="RefSeq" id="WP_179812530.1">
    <property type="nucleotide sequence ID" value="NZ_JACBZD010000001.1"/>
</dbReference>
<keyword evidence="2" id="KW-0489">Methyltransferase</keyword>